<keyword evidence="4" id="KW-0548">Nucleotidyltransferase</keyword>
<sequence length="788" mass="88589">MSKIISEERSVGGLRSRQNFAKIPQVIDIPNLIEIQEKSFESFIQRKVAHKHRELKGLEEVFHDVFPVSDLNVNAQIEYVGLEVGTWECDCGDYGELGGPGEVCDKCAQEVVYKEKRTLGECRQKGLTYSDPLRMVVRLVLFDRESVDVNSKTIQDLLGKYIVEDLKSPATGKVLFPARTEITPEVTKVMKEQKVTQVISNVVREVKEQKIFLGEMPMMSLNGTFMINGVERVVVSQMHRSPGAFFSSDKGKSHASGKILFSARIIPDRGSWIDFEFDVKDILHVKIDRRRKLPATILLQAFGMEVKEILETFYEIETISLSGSEKRVFVQSKGLLVGHRVLEDDVDPKTDEVILKANKKVIPAVVRKLGRMSKSVKVEIDAEGLIGCYLFDEIVDEKTGEVFAETNQAITEELLGFILKSGIKKIKILRVDEELLDTAIRDTLAVAKIDNQVDAIREIYKRLRPGDPPTPEIAKSLFWNLFFNPKRYNLSVVGRMKLNQKFGLDIPIENRLLTLEDLKAVMKFLVGLRNGVGAVDDIDNLGNRRVRAVGESLENQFRIGLVRMERAIIERMSIQDLDVSMPHDLVNSKPVIAAIKEFFGSSQLSQFMDQTNPLSEITHKRRLSALGPGGLTRERAGFEVRDVHPTHYGRICPIETPEGPNIGLIASLSTYARVNEYGFVETPYRKVKNGLALDDVEFHTAMVEDEYVIAQANAALDGNNRFEEEVVSARQGGDFILSQTKKVDYMDVSPKQLISVAASLIPFLEHDDANRALMGSNMQRQAVPLVKP</sequence>
<dbReference type="Pfam" id="PF04565">
    <property type="entry name" value="RNA_pol_Rpb2_3"/>
    <property type="match status" value="1"/>
</dbReference>
<dbReference type="Pfam" id="PF04561">
    <property type="entry name" value="RNA_pol_Rpb2_2"/>
    <property type="match status" value="2"/>
</dbReference>
<dbReference type="Gene3D" id="2.30.150.10">
    <property type="entry name" value="DNA-directed RNA polymerase, beta subunit, external 1 domain"/>
    <property type="match status" value="1"/>
</dbReference>
<dbReference type="Gene3D" id="3.90.1100.10">
    <property type="match status" value="3"/>
</dbReference>
<keyword evidence="5" id="KW-0804">Transcription</keyword>
<dbReference type="InterPro" id="IPR007645">
    <property type="entry name" value="RNA_pol_Rpb2_3"/>
</dbReference>
<feature type="domain" description="RNA polymerase Rpb2" evidence="9">
    <location>
        <begin position="606"/>
        <end position="674"/>
    </location>
</feature>
<evidence type="ECO:0000259" key="7">
    <source>
        <dbReference type="Pfam" id="PF04561"/>
    </source>
</evidence>
<dbReference type="EMBL" id="UINC01020356">
    <property type="protein sequence ID" value="SVA85567.1"/>
    <property type="molecule type" value="Genomic_DNA"/>
</dbReference>
<feature type="domain" description="RNA polymerase Rpb2" evidence="7">
    <location>
        <begin position="243"/>
        <end position="312"/>
    </location>
</feature>
<dbReference type="GO" id="GO:0003899">
    <property type="term" value="F:DNA-directed RNA polymerase activity"/>
    <property type="evidence" value="ECO:0007669"/>
    <property type="project" value="UniProtKB-EC"/>
</dbReference>
<evidence type="ECO:0000256" key="5">
    <source>
        <dbReference type="ARBA" id="ARBA00023163"/>
    </source>
</evidence>
<evidence type="ECO:0000256" key="6">
    <source>
        <dbReference type="ARBA" id="ARBA00048552"/>
    </source>
</evidence>
<dbReference type="GO" id="GO:0003677">
    <property type="term" value="F:DNA binding"/>
    <property type="evidence" value="ECO:0007669"/>
    <property type="project" value="InterPro"/>
</dbReference>
<evidence type="ECO:0000313" key="11">
    <source>
        <dbReference type="EMBL" id="SVA85567.1"/>
    </source>
</evidence>
<feature type="domain" description="RNA polymerase beta subunit protrusion" evidence="8">
    <location>
        <begin position="206"/>
        <end position="591"/>
    </location>
</feature>
<feature type="non-terminal residue" evidence="11">
    <location>
        <position position="788"/>
    </location>
</feature>
<feature type="domain" description="RNA polymerase Rpb2" evidence="7">
    <location>
        <begin position="432"/>
        <end position="547"/>
    </location>
</feature>
<dbReference type="InterPro" id="IPR007642">
    <property type="entry name" value="RNA_pol_Rpb2_2"/>
</dbReference>
<evidence type="ECO:0000256" key="2">
    <source>
        <dbReference type="ARBA" id="ARBA00022478"/>
    </source>
</evidence>
<dbReference type="InterPro" id="IPR007644">
    <property type="entry name" value="RNA_pol_bsu_protrusion"/>
</dbReference>
<organism evidence="11">
    <name type="scientific">marine metagenome</name>
    <dbReference type="NCBI Taxonomy" id="408172"/>
    <lineage>
        <taxon>unclassified sequences</taxon>
        <taxon>metagenomes</taxon>
        <taxon>ecological metagenomes</taxon>
    </lineage>
</organism>
<feature type="domain" description="DNA-directed RNA polymerase beta subunit external 1" evidence="10">
    <location>
        <begin position="684"/>
        <end position="749"/>
    </location>
</feature>
<protein>
    <recommendedName>
        <fullName evidence="1">DNA-directed RNA polymerase</fullName>
        <ecNumber evidence="1">2.7.7.6</ecNumber>
    </recommendedName>
</protein>
<dbReference type="InterPro" id="IPR019462">
    <property type="entry name" value="DNA-dir_RNA_pol_bsu_external_1"/>
</dbReference>
<gene>
    <name evidence="11" type="ORF">METZ01_LOCUS138421</name>
</gene>
<evidence type="ECO:0000259" key="9">
    <source>
        <dbReference type="Pfam" id="PF04565"/>
    </source>
</evidence>
<dbReference type="InterPro" id="IPR037034">
    <property type="entry name" value="RNA_pol_Rpb2_2_sf"/>
</dbReference>
<dbReference type="GO" id="GO:0032549">
    <property type="term" value="F:ribonucleoside binding"/>
    <property type="evidence" value="ECO:0007669"/>
    <property type="project" value="InterPro"/>
</dbReference>
<keyword evidence="2" id="KW-0240">DNA-directed RNA polymerase</keyword>
<evidence type="ECO:0000259" key="10">
    <source>
        <dbReference type="Pfam" id="PF10385"/>
    </source>
</evidence>
<accession>A0A381Z9Z3</accession>
<proteinExistence type="predicted"/>
<dbReference type="InterPro" id="IPR042107">
    <property type="entry name" value="DNA-dir_RNA_pol_bsu_ext_1_sf"/>
</dbReference>
<dbReference type="EC" id="2.7.7.6" evidence="1"/>
<dbReference type="GO" id="GO:0006351">
    <property type="term" value="P:DNA-templated transcription"/>
    <property type="evidence" value="ECO:0007669"/>
    <property type="project" value="InterPro"/>
</dbReference>
<evidence type="ECO:0000256" key="1">
    <source>
        <dbReference type="ARBA" id="ARBA00012418"/>
    </source>
</evidence>
<dbReference type="SUPFAM" id="SSF64484">
    <property type="entry name" value="beta and beta-prime subunits of DNA dependent RNA-polymerase"/>
    <property type="match status" value="1"/>
</dbReference>
<evidence type="ECO:0000256" key="3">
    <source>
        <dbReference type="ARBA" id="ARBA00022679"/>
    </source>
</evidence>
<dbReference type="InterPro" id="IPR015712">
    <property type="entry name" value="DNA-dir_RNA_pol_su2"/>
</dbReference>
<evidence type="ECO:0000256" key="4">
    <source>
        <dbReference type="ARBA" id="ARBA00022695"/>
    </source>
</evidence>
<evidence type="ECO:0000259" key="8">
    <source>
        <dbReference type="Pfam" id="PF04563"/>
    </source>
</evidence>
<dbReference type="Pfam" id="PF10385">
    <property type="entry name" value="RNA_pol_Rpb2_45"/>
    <property type="match status" value="1"/>
</dbReference>
<dbReference type="AlphaFoldDB" id="A0A381Z9Z3"/>
<dbReference type="GO" id="GO:0000428">
    <property type="term" value="C:DNA-directed RNA polymerase complex"/>
    <property type="evidence" value="ECO:0007669"/>
    <property type="project" value="UniProtKB-KW"/>
</dbReference>
<keyword evidence="3" id="KW-0808">Transferase</keyword>
<dbReference type="Pfam" id="PF04563">
    <property type="entry name" value="RNA_pol_Rpb2_1"/>
    <property type="match status" value="1"/>
</dbReference>
<comment type="catalytic activity">
    <reaction evidence="6">
        <text>RNA(n) + a ribonucleoside 5'-triphosphate = RNA(n+1) + diphosphate</text>
        <dbReference type="Rhea" id="RHEA:21248"/>
        <dbReference type="Rhea" id="RHEA-COMP:14527"/>
        <dbReference type="Rhea" id="RHEA-COMP:17342"/>
        <dbReference type="ChEBI" id="CHEBI:33019"/>
        <dbReference type="ChEBI" id="CHEBI:61557"/>
        <dbReference type="ChEBI" id="CHEBI:140395"/>
        <dbReference type="EC" id="2.7.7.6"/>
    </reaction>
</comment>
<name>A0A381Z9Z3_9ZZZZ</name>
<dbReference type="PANTHER" id="PTHR20856">
    <property type="entry name" value="DNA-DIRECTED RNA POLYMERASE I SUBUNIT 2"/>
    <property type="match status" value="1"/>
</dbReference>
<reference evidence="11" key="1">
    <citation type="submission" date="2018-05" db="EMBL/GenBank/DDBJ databases">
        <authorList>
            <person name="Lanie J.A."/>
            <person name="Ng W.-L."/>
            <person name="Kazmierczak K.M."/>
            <person name="Andrzejewski T.M."/>
            <person name="Davidsen T.M."/>
            <person name="Wayne K.J."/>
            <person name="Tettelin H."/>
            <person name="Glass J.I."/>
            <person name="Rusch D."/>
            <person name="Podicherti R."/>
            <person name="Tsui H.-C.T."/>
            <person name="Winkler M.E."/>
        </authorList>
    </citation>
    <scope>NUCLEOTIDE SEQUENCE</scope>
</reference>
<dbReference type="Gene3D" id="3.90.1110.10">
    <property type="entry name" value="RNA polymerase Rpb2, domain 2"/>
    <property type="match status" value="2"/>
</dbReference>